<keyword evidence="4 6" id="KW-0472">Membrane</keyword>
<dbReference type="PANTHER" id="PTHR31465:SF1">
    <property type="entry name" value="PROTEIN RTA1-RELATED"/>
    <property type="match status" value="1"/>
</dbReference>
<keyword evidence="3 6" id="KW-1133">Transmembrane helix</keyword>
<dbReference type="Proteomes" id="UP000002748">
    <property type="component" value="Unassembled WGS sequence"/>
</dbReference>
<protein>
    <submittedName>
        <fullName evidence="8">Integral to membrane protein</fullName>
    </submittedName>
</protein>
<evidence type="ECO:0000256" key="6">
    <source>
        <dbReference type="SAM" id="Phobius"/>
    </source>
</evidence>
<evidence type="ECO:0000256" key="5">
    <source>
        <dbReference type="SAM" id="MobiDB-lite"/>
    </source>
</evidence>
<evidence type="ECO:0000256" key="2">
    <source>
        <dbReference type="ARBA" id="ARBA00022692"/>
    </source>
</evidence>
<feature type="transmembrane region" description="Helical" evidence="6">
    <location>
        <begin position="86"/>
        <end position="106"/>
    </location>
</feature>
<reference evidence="8 9" key="1">
    <citation type="journal article" date="2012" name="Eukaryot. Cell">
        <title>Draft genome sequence of CBS 2479, the standard type strain of Trichosporon asahii.</title>
        <authorList>
            <person name="Yang R.Y."/>
            <person name="Li H.T."/>
            <person name="Zhu H."/>
            <person name="Zhou G.P."/>
            <person name="Wang M."/>
            <person name="Wang L."/>
        </authorList>
    </citation>
    <scope>NUCLEOTIDE SEQUENCE [LARGE SCALE GENOMIC DNA]</scope>
    <source>
        <strain evidence="9">ATCC 90039 / CBS 2479 / JCM 2466 / KCTC 7840 / NCYC 2677 / UAMH 7654</strain>
    </source>
</reference>
<dbReference type="InterPro" id="IPR007568">
    <property type="entry name" value="RTA1"/>
</dbReference>
<evidence type="ECO:0000313" key="8">
    <source>
        <dbReference type="EMBL" id="EJT46348.1"/>
    </source>
</evidence>
<proteinExistence type="predicted"/>
<dbReference type="VEuPathDB" id="FungiDB:A1Q1_04995"/>
<feature type="chain" id="PRO_5003784728" evidence="7">
    <location>
        <begin position="29"/>
        <end position="349"/>
    </location>
</feature>
<feature type="transmembrane region" description="Helical" evidence="6">
    <location>
        <begin position="151"/>
        <end position="173"/>
    </location>
</feature>
<comment type="subcellular location">
    <subcellularLocation>
        <location evidence="1">Membrane</location>
        <topology evidence="1">Multi-pass membrane protein</topology>
    </subcellularLocation>
</comment>
<dbReference type="GeneID" id="25988507"/>
<gene>
    <name evidence="8" type="ORF">A1Q1_04995</name>
</gene>
<dbReference type="RefSeq" id="XP_014177277.1">
    <property type="nucleotide sequence ID" value="XM_014321802.1"/>
</dbReference>
<feature type="compositionally biased region" description="Polar residues" evidence="5">
    <location>
        <begin position="330"/>
        <end position="349"/>
    </location>
</feature>
<keyword evidence="7" id="KW-0732">Signal</keyword>
<dbReference type="HOGENOM" id="CLU_033465_3_3_1"/>
<feature type="transmembrane region" description="Helical" evidence="6">
    <location>
        <begin position="118"/>
        <end position="139"/>
    </location>
</feature>
<dbReference type="AlphaFoldDB" id="J5QAI1"/>
<feature type="transmembrane region" description="Helical" evidence="6">
    <location>
        <begin position="193"/>
        <end position="220"/>
    </location>
</feature>
<feature type="region of interest" description="Disordered" evidence="5">
    <location>
        <begin position="310"/>
        <end position="349"/>
    </location>
</feature>
<name>J5QAI1_TRIAS</name>
<evidence type="ECO:0000256" key="7">
    <source>
        <dbReference type="SAM" id="SignalP"/>
    </source>
</evidence>
<dbReference type="EMBL" id="ALBS01000295">
    <property type="protein sequence ID" value="EJT46348.1"/>
    <property type="molecule type" value="Genomic_DNA"/>
</dbReference>
<dbReference type="Pfam" id="PF04479">
    <property type="entry name" value="RTA1"/>
    <property type="match status" value="1"/>
</dbReference>
<dbReference type="PANTHER" id="PTHR31465">
    <property type="entry name" value="PROTEIN RTA1-RELATED"/>
    <property type="match status" value="1"/>
</dbReference>
<dbReference type="GO" id="GO:0016020">
    <property type="term" value="C:membrane"/>
    <property type="evidence" value="ECO:0007669"/>
    <property type="project" value="UniProtKB-SubCell"/>
</dbReference>
<dbReference type="OrthoDB" id="3358017at2759"/>
<feature type="signal peptide" evidence="7">
    <location>
        <begin position="1"/>
        <end position="28"/>
    </location>
</feature>
<evidence type="ECO:0000256" key="1">
    <source>
        <dbReference type="ARBA" id="ARBA00004141"/>
    </source>
</evidence>
<evidence type="ECO:0000256" key="3">
    <source>
        <dbReference type="ARBA" id="ARBA00022989"/>
    </source>
</evidence>
<feature type="transmembrane region" description="Helical" evidence="6">
    <location>
        <begin position="271"/>
        <end position="292"/>
    </location>
</feature>
<accession>J5QAI1</accession>
<feature type="transmembrane region" description="Helical" evidence="6">
    <location>
        <begin position="232"/>
        <end position="251"/>
    </location>
</feature>
<keyword evidence="2 6" id="KW-0812">Transmembrane</keyword>
<feature type="transmembrane region" description="Helical" evidence="6">
    <location>
        <begin position="52"/>
        <end position="74"/>
    </location>
</feature>
<evidence type="ECO:0000256" key="4">
    <source>
        <dbReference type="ARBA" id="ARBA00023136"/>
    </source>
</evidence>
<evidence type="ECO:0000313" key="9">
    <source>
        <dbReference type="Proteomes" id="UP000002748"/>
    </source>
</evidence>
<comment type="caution">
    <text evidence="8">The sequence shown here is derived from an EMBL/GenBank/DDBJ whole genome shotgun (WGS) entry which is preliminary data.</text>
</comment>
<sequence>MGSTGTTMATRALLAGVLLAGAASAGRADENTYCAMDQWKIDPETDLCNPLRYIPLLSVNALFTALYFVAALAFTYNQIRYRKSKYFLVLVIGTYCEAIGLALRISFRNDVHSLGGYIAMYMFVILSPCAFLAADYILLGRIVEYLGGEKYLLLPPGKVSWTFVISDIVTFLIQATGGGMSTSDSLHTVGSNIFLAGLVLQLASFTLFTVMVIIFIYRVWRYDRHGIWAQPGWKSLYAALGWTCVMFLIRSVFRTVELSEGYTGYLSTHEIYYITLDALPLWIGIIVYVYYWPPRFLHFGRRAEMDRDEETLRDLSHPNGSTSLEDKYPNASSNVSDNFLTNSATYGDK</sequence>
<dbReference type="KEGG" id="tasa:A1Q1_04995"/>
<organism evidence="8 9">
    <name type="scientific">Trichosporon asahii var. asahii (strain ATCC 90039 / CBS 2479 / JCM 2466 / KCTC 7840 / NBRC 103889/ NCYC 2677 / UAMH 7654)</name>
    <name type="common">Yeast</name>
    <dbReference type="NCBI Taxonomy" id="1186058"/>
    <lineage>
        <taxon>Eukaryota</taxon>
        <taxon>Fungi</taxon>
        <taxon>Dikarya</taxon>
        <taxon>Basidiomycota</taxon>
        <taxon>Agaricomycotina</taxon>
        <taxon>Tremellomycetes</taxon>
        <taxon>Trichosporonales</taxon>
        <taxon>Trichosporonaceae</taxon>
        <taxon>Trichosporon</taxon>
    </lineage>
</organism>